<dbReference type="HOGENOM" id="CLU_1241810_0_0_1"/>
<protein>
    <submittedName>
        <fullName evidence="2">Uncharacterized protein</fullName>
    </submittedName>
</protein>
<reference evidence="2" key="1">
    <citation type="submission" date="2015-04" db="UniProtKB">
        <authorList>
            <consortium name="EnsemblPlants"/>
        </authorList>
    </citation>
    <scope>IDENTIFICATION</scope>
    <source>
        <strain evidence="2">SL10</strain>
    </source>
</reference>
<proteinExistence type="predicted"/>
<sequence length="223" mass="24374">MPCFSSCPRSPTPLNISSCRPLSISSCRLPSVPLGKQQRSDDGGSTRSVGNCDGGSSCGGSDGGCSVLRWRQWLEVAPRGDGRKAARRGLETTVTSRPRGDDGGLTRLGCEQATGRSCLRIQAIAIQHPRPFCAAPQTNRQRLPHEEATMVAPLEEEATVARHGKEVTVGARLRQRLRVRRRQRQRLVGIRQMRRRTGKTADRRLPAATGLMMPIADQLGDKK</sequence>
<feature type="region of interest" description="Disordered" evidence="1">
    <location>
        <begin position="33"/>
        <end position="53"/>
    </location>
</feature>
<dbReference type="AlphaFoldDB" id="A0A0E0GPD9"/>
<name>A0A0E0GPD9_ORYNI</name>
<dbReference type="EnsemblPlants" id="ONIVA03G23980.1">
    <property type="protein sequence ID" value="ONIVA03G23980.1"/>
    <property type="gene ID" value="ONIVA03G23980"/>
</dbReference>
<accession>A0A0E0GPD9</accession>
<feature type="compositionally biased region" description="Basic and acidic residues" evidence="1">
    <location>
        <begin position="79"/>
        <end position="90"/>
    </location>
</feature>
<evidence type="ECO:0000256" key="1">
    <source>
        <dbReference type="SAM" id="MobiDB-lite"/>
    </source>
</evidence>
<feature type="region of interest" description="Disordered" evidence="1">
    <location>
        <begin position="79"/>
        <end position="105"/>
    </location>
</feature>
<reference evidence="2" key="2">
    <citation type="submission" date="2018-04" db="EMBL/GenBank/DDBJ databases">
        <title>OnivRS2 (Oryza nivara Reference Sequence Version 2).</title>
        <authorList>
            <person name="Zhang J."/>
            <person name="Kudrna D."/>
            <person name="Lee S."/>
            <person name="Talag J."/>
            <person name="Rajasekar S."/>
            <person name="Welchert J."/>
            <person name="Hsing Y.-I."/>
            <person name="Wing R.A."/>
        </authorList>
    </citation>
    <scope>NUCLEOTIDE SEQUENCE [LARGE SCALE GENOMIC DNA]</scope>
    <source>
        <strain evidence="2">SL10</strain>
    </source>
</reference>
<dbReference type="Gramene" id="ONIVA03G23980.1">
    <property type="protein sequence ID" value="ONIVA03G23980.1"/>
    <property type="gene ID" value="ONIVA03G23980"/>
</dbReference>
<dbReference type="OMA" id="TRSVGNC"/>
<keyword evidence="3" id="KW-1185">Reference proteome</keyword>
<organism evidence="2">
    <name type="scientific">Oryza nivara</name>
    <name type="common">Indian wild rice</name>
    <name type="synonym">Oryza sativa f. spontanea</name>
    <dbReference type="NCBI Taxonomy" id="4536"/>
    <lineage>
        <taxon>Eukaryota</taxon>
        <taxon>Viridiplantae</taxon>
        <taxon>Streptophyta</taxon>
        <taxon>Embryophyta</taxon>
        <taxon>Tracheophyta</taxon>
        <taxon>Spermatophyta</taxon>
        <taxon>Magnoliopsida</taxon>
        <taxon>Liliopsida</taxon>
        <taxon>Poales</taxon>
        <taxon>Poaceae</taxon>
        <taxon>BOP clade</taxon>
        <taxon>Oryzoideae</taxon>
        <taxon>Oryzeae</taxon>
        <taxon>Oryzinae</taxon>
        <taxon>Oryza</taxon>
    </lineage>
</organism>
<evidence type="ECO:0000313" key="2">
    <source>
        <dbReference type="EnsemblPlants" id="ONIVA03G23980.1"/>
    </source>
</evidence>
<evidence type="ECO:0000313" key="3">
    <source>
        <dbReference type="Proteomes" id="UP000006591"/>
    </source>
</evidence>
<dbReference type="Proteomes" id="UP000006591">
    <property type="component" value="Chromosome 3"/>
</dbReference>